<organism evidence="1">
    <name type="scientific">candidate division WOR-3 bacterium</name>
    <dbReference type="NCBI Taxonomy" id="2052148"/>
    <lineage>
        <taxon>Bacteria</taxon>
        <taxon>Bacteria division WOR-3</taxon>
    </lineage>
</organism>
<name>A0A7C4U7P6_UNCW3</name>
<comment type="caution">
    <text evidence="1">The sequence shown here is derived from an EMBL/GenBank/DDBJ whole genome shotgun (WGS) entry which is preliminary data.</text>
</comment>
<dbReference type="AlphaFoldDB" id="A0A7C4U7P6"/>
<evidence type="ECO:0000313" key="1">
    <source>
        <dbReference type="EMBL" id="HGW91295.1"/>
    </source>
</evidence>
<gene>
    <name evidence="1" type="ORF">ENV67_01985</name>
</gene>
<dbReference type="EMBL" id="DTHG01000024">
    <property type="protein sequence ID" value="HGW91295.1"/>
    <property type="molecule type" value="Genomic_DNA"/>
</dbReference>
<reference evidence="1" key="1">
    <citation type="journal article" date="2020" name="mSystems">
        <title>Genome- and Community-Level Interaction Insights into Carbon Utilization and Element Cycling Functions of Hydrothermarchaeota in Hydrothermal Sediment.</title>
        <authorList>
            <person name="Zhou Z."/>
            <person name="Liu Y."/>
            <person name="Xu W."/>
            <person name="Pan J."/>
            <person name="Luo Z.H."/>
            <person name="Li M."/>
        </authorList>
    </citation>
    <scope>NUCLEOTIDE SEQUENCE [LARGE SCALE GENOMIC DNA]</scope>
    <source>
        <strain evidence="1">SpSt-780</strain>
    </source>
</reference>
<sequence>MKRAFILILYGFFLNAFELSDFFSAKYTGEKKFVLKEIQNGDLKKIEHLVVRIIKQSEGRLIQLERNGKLEMEVIVDDHENPITGFYFIGGRRREINLERLKKGEEGKLTSKKEEVIKIKNKSYSTTRYTYKDDSTSLMANGNQLLKTEIKKTLNIWKDKYGIPVKIEEKKDIVKSTIEIAKKDKILKKERIEQIKLVEIELNND</sequence>
<accession>A0A7C4U7P6</accession>
<proteinExistence type="predicted"/>
<protein>
    <submittedName>
        <fullName evidence="1">Uncharacterized protein</fullName>
    </submittedName>
</protein>